<evidence type="ECO:0000313" key="1">
    <source>
        <dbReference type="EMBL" id="MBO8460393.1"/>
    </source>
</evidence>
<comment type="caution">
    <text evidence="1">The sequence shown here is derived from an EMBL/GenBank/DDBJ whole genome shotgun (WGS) entry which is preliminary data.</text>
</comment>
<reference evidence="1" key="1">
    <citation type="submission" date="2020-10" db="EMBL/GenBank/DDBJ databases">
        <authorList>
            <person name="Gilroy R."/>
        </authorList>
    </citation>
    <scope>NUCLEOTIDE SEQUENCE</scope>
    <source>
        <strain evidence="1">G3-3990</strain>
    </source>
</reference>
<organism evidence="1 2">
    <name type="scientific">Candidatus Gallipaludibacter merdavium</name>
    <dbReference type="NCBI Taxonomy" id="2840839"/>
    <lineage>
        <taxon>Bacteria</taxon>
        <taxon>Pseudomonadati</taxon>
        <taxon>Bacteroidota</taxon>
        <taxon>Bacteroidia</taxon>
        <taxon>Bacteroidales</taxon>
        <taxon>Candidatus Gallipaludibacter</taxon>
    </lineage>
</organism>
<name>A0A9D9HV18_9BACT</name>
<protein>
    <submittedName>
        <fullName evidence="1">Sce7725 family protein</fullName>
    </submittedName>
</protein>
<dbReference type="Proteomes" id="UP000823641">
    <property type="component" value="Unassembled WGS sequence"/>
</dbReference>
<evidence type="ECO:0000313" key="2">
    <source>
        <dbReference type="Proteomes" id="UP000823641"/>
    </source>
</evidence>
<dbReference type="InterPro" id="IPR047727">
    <property type="entry name" value="Sce7725-like"/>
</dbReference>
<accession>A0A9D9HV18</accession>
<sequence length="314" mass="36719">MYYPYLRAKQYELKALREFSAEHSEQKIITPILEPVKQQPNALILAIDEMMHNRLKFALILNPKDGDFKHPTVHFDAWYQHDKLMTNKEDWIPAFLYSKSNAHEISSMIDKYELEHVMIIFRTCIDIDDEDAWEILNNESVEYIVNSFGSTISRRLRSQLKETGKQIIRLDDCFKPRVRNADYAYNEDELFSEEPFFYADEGKLDGYSDYTTLPSEYIEGGMLPYALVIHLSYKKNEEQLYVHHFVSDSNETNSDIRGKFREAARKVVLFYKEKDKTAAVCEIIAKAENPDGYPGLGYLKKLSVKNHLELILSL</sequence>
<gene>
    <name evidence="1" type="ORF">IAA73_08695</name>
</gene>
<dbReference type="NCBIfam" id="NF033831">
    <property type="entry name" value="sce7725_fam"/>
    <property type="match status" value="1"/>
</dbReference>
<proteinExistence type="predicted"/>
<reference evidence="1" key="2">
    <citation type="journal article" date="2021" name="PeerJ">
        <title>Extensive microbial diversity within the chicken gut microbiome revealed by metagenomics and culture.</title>
        <authorList>
            <person name="Gilroy R."/>
            <person name="Ravi A."/>
            <person name="Getino M."/>
            <person name="Pursley I."/>
            <person name="Horton D.L."/>
            <person name="Alikhan N.F."/>
            <person name="Baker D."/>
            <person name="Gharbi K."/>
            <person name="Hall N."/>
            <person name="Watson M."/>
            <person name="Adriaenssens E.M."/>
            <person name="Foster-Nyarko E."/>
            <person name="Jarju S."/>
            <person name="Secka A."/>
            <person name="Antonio M."/>
            <person name="Oren A."/>
            <person name="Chaudhuri R.R."/>
            <person name="La Ragione R."/>
            <person name="Hildebrand F."/>
            <person name="Pallen M.J."/>
        </authorList>
    </citation>
    <scope>NUCLEOTIDE SEQUENCE</scope>
    <source>
        <strain evidence="1">G3-3990</strain>
    </source>
</reference>
<dbReference type="AlphaFoldDB" id="A0A9D9HV18"/>
<dbReference type="EMBL" id="JADIMG010000084">
    <property type="protein sequence ID" value="MBO8460393.1"/>
    <property type="molecule type" value="Genomic_DNA"/>
</dbReference>